<dbReference type="EMBL" id="JACHMJ010000001">
    <property type="protein sequence ID" value="MBB5843350.1"/>
    <property type="molecule type" value="Genomic_DNA"/>
</dbReference>
<dbReference type="AlphaFoldDB" id="A0A841AHN4"/>
<protein>
    <submittedName>
        <fullName evidence="1">Uncharacterized protein</fullName>
    </submittedName>
</protein>
<comment type="caution">
    <text evidence="1">The sequence shown here is derived from an EMBL/GenBank/DDBJ whole genome shotgun (WGS) entry which is preliminary data.</text>
</comment>
<organism evidence="1 2">
    <name type="scientific">Conyzicola lurida</name>
    <dbReference type="NCBI Taxonomy" id="1172621"/>
    <lineage>
        <taxon>Bacteria</taxon>
        <taxon>Bacillati</taxon>
        <taxon>Actinomycetota</taxon>
        <taxon>Actinomycetes</taxon>
        <taxon>Micrococcales</taxon>
        <taxon>Microbacteriaceae</taxon>
        <taxon>Conyzicola</taxon>
    </lineage>
</organism>
<accession>A0A841AHN4</accession>
<keyword evidence="2" id="KW-1185">Reference proteome</keyword>
<name>A0A841AHN4_9MICO</name>
<evidence type="ECO:0000313" key="1">
    <source>
        <dbReference type="EMBL" id="MBB5843350.1"/>
    </source>
</evidence>
<reference evidence="1 2" key="1">
    <citation type="submission" date="2020-08" db="EMBL/GenBank/DDBJ databases">
        <title>Sequencing the genomes of 1000 actinobacteria strains.</title>
        <authorList>
            <person name="Klenk H.-P."/>
        </authorList>
    </citation>
    <scope>NUCLEOTIDE SEQUENCE [LARGE SCALE GENOMIC DNA]</scope>
    <source>
        <strain evidence="1 2">DSM 105784</strain>
    </source>
</reference>
<gene>
    <name evidence="1" type="ORF">HD599_001673</name>
</gene>
<evidence type="ECO:0000313" key="2">
    <source>
        <dbReference type="Proteomes" id="UP000536685"/>
    </source>
</evidence>
<sequence length="38" mass="3940">MAVIVSNTVVSTDPREQSVAVSPAALELPPTTSVSVTW</sequence>
<dbReference type="Proteomes" id="UP000536685">
    <property type="component" value="Unassembled WGS sequence"/>
</dbReference>
<proteinExistence type="predicted"/>